<keyword evidence="6" id="KW-0325">Glycoprotein</keyword>
<keyword evidence="4 8" id="KW-0378">Hydrolase</keyword>
<evidence type="ECO:0000256" key="1">
    <source>
        <dbReference type="ARBA" id="ARBA00011073"/>
    </source>
</evidence>
<evidence type="ECO:0000259" key="11">
    <source>
        <dbReference type="Pfam" id="PF17766"/>
    </source>
</evidence>
<dbReference type="Pfam" id="PF05922">
    <property type="entry name" value="Inhibitor_I9"/>
    <property type="match status" value="2"/>
</dbReference>
<feature type="active site" description="Charge relay system" evidence="7 8">
    <location>
        <position position="960"/>
    </location>
</feature>
<name>A0A816VYK4_BRANA</name>
<evidence type="ECO:0000256" key="2">
    <source>
        <dbReference type="ARBA" id="ARBA00022670"/>
    </source>
</evidence>
<dbReference type="GO" id="GO:0004252">
    <property type="term" value="F:serine-type endopeptidase activity"/>
    <property type="evidence" value="ECO:0007669"/>
    <property type="project" value="UniProtKB-UniRule"/>
</dbReference>
<dbReference type="SUPFAM" id="SSF52743">
    <property type="entry name" value="Subtilisin-like"/>
    <property type="match status" value="2"/>
</dbReference>
<dbReference type="FunFam" id="3.30.70.80:FF:000002">
    <property type="entry name" value="Subtilisin-like protease SBT5.3"/>
    <property type="match status" value="2"/>
</dbReference>
<dbReference type="PANTHER" id="PTHR10795">
    <property type="entry name" value="PROPROTEIN CONVERTASE SUBTILISIN/KEXIN"/>
    <property type="match status" value="1"/>
</dbReference>
<dbReference type="EMBL" id="HG994357">
    <property type="protein sequence ID" value="CAF2130580.1"/>
    <property type="molecule type" value="Genomic_DNA"/>
</dbReference>
<dbReference type="PRINTS" id="PR00723">
    <property type="entry name" value="SUBTILISIN"/>
</dbReference>
<comment type="similarity">
    <text evidence="1 8">Belongs to the peptidase S8 family.</text>
</comment>
<dbReference type="InterPro" id="IPR045051">
    <property type="entry name" value="SBT"/>
</dbReference>
<dbReference type="InterPro" id="IPR023828">
    <property type="entry name" value="Peptidase_S8_Ser-AS"/>
</dbReference>
<dbReference type="GO" id="GO:0006508">
    <property type="term" value="P:proteolysis"/>
    <property type="evidence" value="ECO:0007669"/>
    <property type="project" value="UniProtKB-KW"/>
</dbReference>
<dbReference type="FunFam" id="2.60.40.2310:FF:000001">
    <property type="entry name" value="Subtilisin-like protease SBT1.5"/>
    <property type="match status" value="1"/>
</dbReference>
<feature type="domain" description="Peptidase S8/S53" evidence="9">
    <location>
        <begin position="874"/>
        <end position="1313"/>
    </location>
</feature>
<feature type="domain" description="Inhibitor I9" evidence="10">
    <location>
        <begin position="46"/>
        <end position="119"/>
    </location>
</feature>
<evidence type="ECO:0000256" key="3">
    <source>
        <dbReference type="ARBA" id="ARBA00022729"/>
    </source>
</evidence>
<evidence type="ECO:0000256" key="5">
    <source>
        <dbReference type="ARBA" id="ARBA00022825"/>
    </source>
</evidence>
<protein>
    <submittedName>
        <fullName evidence="12">(rape) hypothetical protein</fullName>
    </submittedName>
</protein>
<dbReference type="InterPro" id="IPR041469">
    <property type="entry name" value="Subtilisin-like_FN3"/>
</dbReference>
<feature type="domain" description="Peptidase S8/S53" evidence="9">
    <location>
        <begin position="154"/>
        <end position="586"/>
    </location>
</feature>
<keyword evidence="2 8" id="KW-0645">Protease</keyword>
<sequence>MEKNTLHTYKLVVLFACSLVLFLNTELNFLASAKTLDNDSKAFYLGERVHDDPELVTASHHEMLESLLESKEDAHNSMIYIYQHGFSGFAALLTSTQANKISEHPEVIHVIPNRILKLQTTRTWDHLGLSQISTPFSSPSSTSVKGLLHDTNMGSEAIIGVIDSGIWPESKVFNDQGLGPIPKRWRGKCVSGEKFNATIHCNKKLIGAKYYVNGLLAEMGGKFNRTIIQDFKSSRDIIGHGTHTATIAGGSFVSNASYYGLAQGTVRGGAPKARIAAYKACWNGVEPAGGCTTADMWKAFDDAIHDGVDVLSVSIGGGIPEDSEVDKLDNIAAFHAVTKGIPVVAAAGNAGPAAQTVVNVAPWLLTVAATTLDRSFPTKITLGNNQTFLAESLYTGPEISTGLAFLDSSSHDNVDMKGKTVLVFDSTTPITLKGVAGVIFSQKPDDLLQRCHSFACIFADYELGTDILQYIRTTRSPTVRINSATTLTGLPATTKVAAFSCRGPNSVSPAILKPDIAAPGVSILAALSRRNPQAHDGFGLLSGTSMSTPVVSGIIALLKSLHPTWSPAAFRSALVTTAWRTSPSGEPIFAEGSNKKLADPFDYGGGLVNPQRASNPGLVYDMGIQDYIDYMCSAGYKDSSISRIIRKKTNKCPTPKPSVLDMNLPSITIPNLEKEVTLTRTVTNVGPIKCGAGRNWKKGQGLAIVDTVIKDSSSPTFRPREILRHLQIGLLCVQSRVDDRPLMSAVVLMLGSEAVDIPQPNPPVYLGERENDDPELVTASHHQMLESFLDSKEDTHKSMIYSYQHGFSGFAALLTSSQANKISDHPEVIHVIPNRILKLQTTRTWDLLELSQIPTSFSSSTTSVKGLLHDTNMGSEAIIGVIDTGIWPESKVFNDQGLGPIPKRWRGKCEPGENFNATIHCNKKLIGAKYYVNGLLAEMGETFKTTTVREFKSNRDALGHGTHTATIAGGSLVPNVSFYGLARGTVRGGAPQARIASYKVCWNTMQKDGTGPGGSCSTADMLKAFDDAIHDGVDVLSVSISGDLPEDTEVDKPDFVGAFHAVSKGIPVVAAASNEGRKAQTVANAAPWLLTVAATTLDRSFPTKITLGNKQTLFGESLFTGPEISTGLAYWDSESDDNGDVKGKIVLVFDTTSTYPVETKGVAGVIYAQHPDDIVDRCHAFPCIYTDYDLGTDILQYIRTTRSPTARISAATTLTGLPATTKVAEFSSRGPNSVSPAILKPDIAAPGVSILAALSPFDPNGHDGFGLASGTSMSTPVVSGIIALLKSLHPDWSPAAFRSALVTTAWRTSPSGEPIFAEGSNKKLADPFDYGGGLVNPQRAAHPGLVYDMGIEDYINYMCSKGYNDSSISRVIGKKTKCPTPKPSILDMNLPSITIPNIEKEVTLTRSVTNVGPIKSVYKAVIESPLGITLTVHPTTLVFSSEDKKVLSFTVKAKTSHKVNTGYFFGSLTWTDGVHDVKIPVSVQTRIMIKS</sequence>
<dbReference type="PROSITE" id="PS51892">
    <property type="entry name" value="SUBTILASE"/>
    <property type="match status" value="2"/>
</dbReference>
<dbReference type="Pfam" id="PF17766">
    <property type="entry name" value="fn3_6"/>
    <property type="match status" value="1"/>
</dbReference>
<dbReference type="InterPro" id="IPR034197">
    <property type="entry name" value="Peptidases_S8_3"/>
</dbReference>
<evidence type="ECO:0000256" key="7">
    <source>
        <dbReference type="PIRSR" id="PIRSR615500-1"/>
    </source>
</evidence>
<dbReference type="InterPro" id="IPR036852">
    <property type="entry name" value="Peptidase_S8/S53_dom_sf"/>
</dbReference>
<keyword evidence="3" id="KW-0732">Signal</keyword>
<dbReference type="InterPro" id="IPR015500">
    <property type="entry name" value="Peptidase_S8_subtilisin-rel"/>
</dbReference>
<evidence type="ECO:0000313" key="12">
    <source>
        <dbReference type="EMBL" id="CAF2130580.1"/>
    </source>
</evidence>
<dbReference type="Gene3D" id="2.60.40.2310">
    <property type="match status" value="2"/>
</dbReference>
<feature type="active site" description="Charge relay system" evidence="8">
    <location>
        <position position="545"/>
    </location>
</feature>
<accession>A0A816VYK4</accession>
<proteinExistence type="inferred from homology"/>
<dbReference type="Gene3D" id="3.40.50.200">
    <property type="entry name" value="Peptidase S8/S53 domain"/>
    <property type="match status" value="2"/>
</dbReference>
<dbReference type="CDD" id="cd04852">
    <property type="entry name" value="Peptidases_S8_3"/>
    <property type="match status" value="2"/>
</dbReference>
<feature type="active site" description="Charge relay system" evidence="8">
    <location>
        <position position="240"/>
    </location>
</feature>
<evidence type="ECO:0000256" key="8">
    <source>
        <dbReference type="PROSITE-ProRule" id="PRU01240"/>
    </source>
</evidence>
<feature type="domain" description="Subtilisin-like protease fibronectin type-III" evidence="11">
    <location>
        <begin position="1387"/>
        <end position="1483"/>
    </location>
</feature>
<dbReference type="Proteomes" id="UP001295469">
    <property type="component" value="Chromosome A03"/>
</dbReference>
<organism evidence="12">
    <name type="scientific">Brassica napus</name>
    <name type="common">Rape</name>
    <dbReference type="NCBI Taxonomy" id="3708"/>
    <lineage>
        <taxon>Eukaryota</taxon>
        <taxon>Viridiplantae</taxon>
        <taxon>Streptophyta</taxon>
        <taxon>Embryophyta</taxon>
        <taxon>Tracheophyta</taxon>
        <taxon>Spermatophyta</taxon>
        <taxon>Magnoliopsida</taxon>
        <taxon>eudicotyledons</taxon>
        <taxon>Gunneridae</taxon>
        <taxon>Pentapetalae</taxon>
        <taxon>rosids</taxon>
        <taxon>malvids</taxon>
        <taxon>Brassicales</taxon>
        <taxon>Brassicaceae</taxon>
        <taxon>Brassiceae</taxon>
        <taxon>Brassica</taxon>
    </lineage>
</organism>
<dbReference type="Gene3D" id="3.30.70.80">
    <property type="entry name" value="Peptidase S8 propeptide/proteinase inhibitor I9"/>
    <property type="match status" value="2"/>
</dbReference>
<dbReference type="InterPro" id="IPR000209">
    <property type="entry name" value="Peptidase_S8/S53_dom"/>
</dbReference>
<evidence type="ECO:0000256" key="4">
    <source>
        <dbReference type="ARBA" id="ARBA00022801"/>
    </source>
</evidence>
<evidence type="ECO:0000259" key="10">
    <source>
        <dbReference type="Pfam" id="PF05922"/>
    </source>
</evidence>
<dbReference type="Pfam" id="PF00082">
    <property type="entry name" value="Peptidase_S8"/>
    <property type="match status" value="2"/>
</dbReference>
<dbReference type="InterPro" id="IPR037045">
    <property type="entry name" value="S8pro/Inhibitor_I9_sf"/>
</dbReference>
<evidence type="ECO:0000259" key="9">
    <source>
        <dbReference type="Pfam" id="PF00082"/>
    </source>
</evidence>
<dbReference type="Gene3D" id="3.50.30.30">
    <property type="match status" value="2"/>
</dbReference>
<evidence type="ECO:0000256" key="6">
    <source>
        <dbReference type="ARBA" id="ARBA00023180"/>
    </source>
</evidence>
<feature type="active site" description="Charge relay system" evidence="8">
    <location>
        <position position="163"/>
    </location>
</feature>
<keyword evidence="5 8" id="KW-0720">Serine protease</keyword>
<feature type="active site" description="Charge relay system" evidence="7 8">
    <location>
        <position position="1272"/>
    </location>
</feature>
<dbReference type="PROSITE" id="PS00138">
    <property type="entry name" value="SUBTILASE_SER"/>
    <property type="match status" value="2"/>
</dbReference>
<dbReference type="CDD" id="cd02120">
    <property type="entry name" value="PA_subtilisin_like"/>
    <property type="match status" value="2"/>
</dbReference>
<feature type="active site" description="Charge relay system" evidence="7 8">
    <location>
        <position position="883"/>
    </location>
</feature>
<dbReference type="InterPro" id="IPR010259">
    <property type="entry name" value="S8pro/Inhibitor_I9"/>
</dbReference>
<feature type="domain" description="Inhibitor I9" evidence="10">
    <location>
        <begin position="764"/>
        <end position="840"/>
    </location>
</feature>
<reference evidence="12" key="1">
    <citation type="submission" date="2021-01" db="EMBL/GenBank/DDBJ databases">
        <authorList>
            <consortium name="Genoscope - CEA"/>
            <person name="William W."/>
        </authorList>
    </citation>
    <scope>NUCLEOTIDE SEQUENCE</scope>
</reference>
<dbReference type="FunFam" id="3.40.50.200:FF:000006">
    <property type="entry name" value="Subtilisin-like protease SBT1.5"/>
    <property type="match status" value="2"/>
</dbReference>
<gene>
    <name evidence="12" type="ORF">DARMORV10_A03P52830.1</name>
</gene>